<dbReference type="AlphaFoldDB" id="A0A3M7T7K0"/>
<protein>
    <submittedName>
        <fullName evidence="1">Uncharacterized protein</fullName>
    </submittedName>
</protein>
<keyword evidence="2" id="KW-1185">Reference proteome</keyword>
<accession>A0A3M7T7K0</accession>
<dbReference type="Proteomes" id="UP000276133">
    <property type="component" value="Unassembled WGS sequence"/>
</dbReference>
<dbReference type="EMBL" id="REGN01000172">
    <property type="protein sequence ID" value="RNA43919.1"/>
    <property type="molecule type" value="Genomic_DNA"/>
</dbReference>
<sequence>MHRVYRKKVSQRLPVIDLPTSEILSSLVFVHLVSSLQFEKSPSLYTMDQLLSFKPFKKIFSLKYKTFTVIENTRSLELIDPLKEIDEQHQRHELNELELKVEELCSIDIYILKTEIRSKFLYENSQCPQNGEMR</sequence>
<proteinExistence type="predicted"/>
<gene>
    <name evidence="1" type="ORF">BpHYR1_001304</name>
</gene>
<evidence type="ECO:0000313" key="2">
    <source>
        <dbReference type="Proteomes" id="UP000276133"/>
    </source>
</evidence>
<evidence type="ECO:0000313" key="1">
    <source>
        <dbReference type="EMBL" id="RNA43919.1"/>
    </source>
</evidence>
<name>A0A3M7T7K0_BRAPC</name>
<organism evidence="1 2">
    <name type="scientific">Brachionus plicatilis</name>
    <name type="common">Marine rotifer</name>
    <name type="synonym">Brachionus muelleri</name>
    <dbReference type="NCBI Taxonomy" id="10195"/>
    <lineage>
        <taxon>Eukaryota</taxon>
        <taxon>Metazoa</taxon>
        <taxon>Spiralia</taxon>
        <taxon>Gnathifera</taxon>
        <taxon>Rotifera</taxon>
        <taxon>Eurotatoria</taxon>
        <taxon>Monogononta</taxon>
        <taxon>Pseudotrocha</taxon>
        <taxon>Ploima</taxon>
        <taxon>Brachionidae</taxon>
        <taxon>Brachionus</taxon>
    </lineage>
</organism>
<reference evidence="1 2" key="1">
    <citation type="journal article" date="2018" name="Sci. Rep.">
        <title>Genomic signatures of local adaptation to the degree of environmental predictability in rotifers.</title>
        <authorList>
            <person name="Franch-Gras L."/>
            <person name="Hahn C."/>
            <person name="Garcia-Roger E.M."/>
            <person name="Carmona M.J."/>
            <person name="Serra M."/>
            <person name="Gomez A."/>
        </authorList>
    </citation>
    <scope>NUCLEOTIDE SEQUENCE [LARGE SCALE GENOMIC DNA]</scope>
    <source>
        <strain evidence="1">HYR1</strain>
    </source>
</reference>
<comment type="caution">
    <text evidence="1">The sequence shown here is derived from an EMBL/GenBank/DDBJ whole genome shotgun (WGS) entry which is preliminary data.</text>
</comment>